<feature type="region of interest" description="Disordered" evidence="2">
    <location>
        <begin position="167"/>
        <end position="186"/>
    </location>
</feature>
<feature type="compositionally biased region" description="Low complexity" evidence="2">
    <location>
        <begin position="167"/>
        <end position="177"/>
    </location>
</feature>
<sequence length="300" mass="31694">MTATDTERSGAGGTRTETLDSAPTLGVLYGRALLTARSGGSTLPDRRLELVNVRIDPDAVADYNHVCGFSVGGDVPPTYPHMLAFPLQMRLMTDREFPLPAPGMVHLRNVISQVRPPGVGEPLRVAVHADRLAAHPKGAQVDLVTTVTDEDGSTIWDSRSTYFVRGAPAPAGADDAPAAPPEPDPHVGRLPHAIWTVPGDIGRRYAAVSGDVNPIHVNGLAAKAFGMPGTIAHGMWTKARALAALAGRHGPAFTVDVVFKAPVRAPSKAYFHTAAVDGGWDAKLVSTKGRDHLLLTLREG</sequence>
<dbReference type="Gene3D" id="3.10.129.10">
    <property type="entry name" value="Hotdog Thioesterase"/>
    <property type="match status" value="1"/>
</dbReference>
<organism evidence="4 5">
    <name type="scientific">Actinomycetospora lemnae</name>
    <dbReference type="NCBI Taxonomy" id="3019891"/>
    <lineage>
        <taxon>Bacteria</taxon>
        <taxon>Bacillati</taxon>
        <taxon>Actinomycetota</taxon>
        <taxon>Actinomycetes</taxon>
        <taxon>Pseudonocardiales</taxon>
        <taxon>Pseudonocardiaceae</taxon>
        <taxon>Actinomycetospora</taxon>
    </lineage>
</organism>
<gene>
    <name evidence="4" type="ORF">PGB27_19085</name>
</gene>
<reference evidence="4 5" key="1">
    <citation type="submission" date="2023-02" db="EMBL/GenBank/DDBJ databases">
        <title>Genome sequencing required for Actinomycetospora new species description.</title>
        <authorList>
            <person name="Saimee Y."/>
            <person name="Duangmal K."/>
        </authorList>
    </citation>
    <scope>NUCLEOTIDE SEQUENCE [LARGE SCALE GENOMIC DNA]</scope>
    <source>
        <strain evidence="4 5">DW7H6</strain>
    </source>
</reference>
<dbReference type="PANTHER" id="PTHR43841:SF1">
    <property type="entry name" value="3-HYDROXYACYL-THIOESTER DEHYDRATASE X"/>
    <property type="match status" value="1"/>
</dbReference>
<dbReference type="InterPro" id="IPR003965">
    <property type="entry name" value="Fatty_acid_synthase"/>
</dbReference>
<protein>
    <submittedName>
        <fullName evidence="4">MaoC/PaaZ C-terminal domain-containing protein</fullName>
    </submittedName>
</protein>
<keyword evidence="5" id="KW-1185">Reference proteome</keyword>
<dbReference type="RefSeq" id="WP_274201973.1">
    <property type="nucleotide sequence ID" value="NZ_JAQZAO010000008.1"/>
</dbReference>
<dbReference type="InterPro" id="IPR002539">
    <property type="entry name" value="MaoC-like_dom"/>
</dbReference>
<proteinExistence type="inferred from homology"/>
<evidence type="ECO:0000256" key="1">
    <source>
        <dbReference type="ARBA" id="ARBA00005254"/>
    </source>
</evidence>
<dbReference type="PRINTS" id="PR01483">
    <property type="entry name" value="FASYNTHASE"/>
</dbReference>
<evidence type="ECO:0000256" key="2">
    <source>
        <dbReference type="SAM" id="MobiDB-lite"/>
    </source>
</evidence>
<evidence type="ECO:0000313" key="4">
    <source>
        <dbReference type="EMBL" id="MDD7967448.1"/>
    </source>
</evidence>
<dbReference type="Pfam" id="PF01575">
    <property type="entry name" value="MaoC_dehydratas"/>
    <property type="match status" value="1"/>
</dbReference>
<name>A0ABT5SX77_9PSEU</name>
<dbReference type="PANTHER" id="PTHR43841">
    <property type="entry name" value="3-HYDROXYACYL-THIOESTER DEHYDRATASE HTDX-RELATED"/>
    <property type="match status" value="1"/>
</dbReference>
<comment type="similarity">
    <text evidence="1">Belongs to the enoyl-CoA hydratase/isomerase family.</text>
</comment>
<feature type="domain" description="MaoC-like" evidence="3">
    <location>
        <begin position="203"/>
        <end position="277"/>
    </location>
</feature>
<accession>A0ABT5SX77</accession>
<dbReference type="SUPFAM" id="SSF54637">
    <property type="entry name" value="Thioesterase/thiol ester dehydrase-isomerase"/>
    <property type="match status" value="2"/>
</dbReference>
<dbReference type="EMBL" id="JAQZAO010000008">
    <property type="protein sequence ID" value="MDD7967448.1"/>
    <property type="molecule type" value="Genomic_DNA"/>
</dbReference>
<evidence type="ECO:0000313" key="5">
    <source>
        <dbReference type="Proteomes" id="UP001300763"/>
    </source>
</evidence>
<comment type="caution">
    <text evidence="4">The sequence shown here is derived from an EMBL/GenBank/DDBJ whole genome shotgun (WGS) entry which is preliminary data.</text>
</comment>
<dbReference type="Proteomes" id="UP001300763">
    <property type="component" value="Unassembled WGS sequence"/>
</dbReference>
<dbReference type="InterPro" id="IPR029069">
    <property type="entry name" value="HotDog_dom_sf"/>
</dbReference>
<evidence type="ECO:0000259" key="3">
    <source>
        <dbReference type="Pfam" id="PF01575"/>
    </source>
</evidence>